<keyword evidence="2" id="KW-0238">DNA-binding</keyword>
<dbReference type="GO" id="GO:0010288">
    <property type="term" value="P:response to lead ion"/>
    <property type="evidence" value="ECO:0007669"/>
    <property type="project" value="TreeGrafter"/>
</dbReference>
<dbReference type="NCBIfam" id="NF033788">
    <property type="entry name" value="HTH_metalloreg"/>
    <property type="match status" value="1"/>
</dbReference>
<keyword evidence="3" id="KW-1185">Reference proteome</keyword>
<gene>
    <name evidence="2" type="ORF">LX83_000115</name>
</gene>
<dbReference type="Gene3D" id="1.10.10.10">
    <property type="entry name" value="Winged helix-like DNA-binding domain superfamily/Winged helix DNA-binding domain"/>
    <property type="match status" value="1"/>
</dbReference>
<dbReference type="Pfam" id="PF12840">
    <property type="entry name" value="HTH_20"/>
    <property type="match status" value="1"/>
</dbReference>
<dbReference type="SMART" id="SM00418">
    <property type="entry name" value="HTH_ARSR"/>
    <property type="match status" value="1"/>
</dbReference>
<dbReference type="InterPro" id="IPR011991">
    <property type="entry name" value="ArsR-like_HTH"/>
</dbReference>
<dbReference type="GO" id="GO:0003700">
    <property type="term" value="F:DNA-binding transcription factor activity"/>
    <property type="evidence" value="ECO:0007669"/>
    <property type="project" value="InterPro"/>
</dbReference>
<dbReference type="PANTHER" id="PTHR39168">
    <property type="entry name" value="TRANSCRIPTIONAL REGULATOR-RELATED"/>
    <property type="match status" value="1"/>
</dbReference>
<dbReference type="GO" id="GO:0032791">
    <property type="term" value="F:lead ion binding"/>
    <property type="evidence" value="ECO:0007669"/>
    <property type="project" value="TreeGrafter"/>
</dbReference>
<proteinExistence type="predicted"/>
<dbReference type="EMBL" id="JAMTCK010000001">
    <property type="protein sequence ID" value="MCP2163275.1"/>
    <property type="molecule type" value="Genomic_DNA"/>
</dbReference>
<reference evidence="2" key="1">
    <citation type="submission" date="2022-06" db="EMBL/GenBank/DDBJ databases">
        <title>Genomic Encyclopedia of Archaeal and Bacterial Type Strains, Phase II (KMG-II): from individual species to whole genera.</title>
        <authorList>
            <person name="Goeker M."/>
        </authorList>
    </citation>
    <scope>NUCLEOTIDE SEQUENCE</scope>
    <source>
        <strain evidence="2">DSM 43935</strain>
    </source>
</reference>
<feature type="domain" description="HTH arsR-type" evidence="1">
    <location>
        <begin position="1"/>
        <end position="88"/>
    </location>
</feature>
<dbReference type="AlphaFoldDB" id="A0AAE3G9C6"/>
<evidence type="ECO:0000259" key="1">
    <source>
        <dbReference type="PROSITE" id="PS50987"/>
    </source>
</evidence>
<dbReference type="GO" id="GO:0003677">
    <property type="term" value="F:DNA binding"/>
    <property type="evidence" value="ECO:0007669"/>
    <property type="project" value="UniProtKB-KW"/>
</dbReference>
<dbReference type="GO" id="GO:0097063">
    <property type="term" value="F:cadmium ion sensor activity"/>
    <property type="evidence" value="ECO:0007669"/>
    <property type="project" value="TreeGrafter"/>
</dbReference>
<dbReference type="PRINTS" id="PR00778">
    <property type="entry name" value="HTHARSR"/>
</dbReference>
<dbReference type="GO" id="GO:0046686">
    <property type="term" value="P:response to cadmium ion"/>
    <property type="evidence" value="ECO:0007669"/>
    <property type="project" value="TreeGrafter"/>
</dbReference>
<evidence type="ECO:0000313" key="2">
    <source>
        <dbReference type="EMBL" id="MCP2163275.1"/>
    </source>
</evidence>
<dbReference type="Proteomes" id="UP001206128">
    <property type="component" value="Unassembled WGS sequence"/>
</dbReference>
<dbReference type="SUPFAM" id="SSF46785">
    <property type="entry name" value="Winged helix' DNA-binding domain"/>
    <property type="match status" value="1"/>
</dbReference>
<accession>A0AAE3G9C6</accession>
<dbReference type="InterPro" id="IPR036388">
    <property type="entry name" value="WH-like_DNA-bd_sf"/>
</dbReference>
<dbReference type="PANTHER" id="PTHR39168:SF1">
    <property type="entry name" value="TRANSCRIPTIONAL REGULATORY PROTEIN"/>
    <property type="match status" value="1"/>
</dbReference>
<dbReference type="CDD" id="cd00090">
    <property type="entry name" value="HTH_ARSR"/>
    <property type="match status" value="1"/>
</dbReference>
<name>A0AAE3G9C6_9PSEU</name>
<dbReference type="InterPro" id="IPR001845">
    <property type="entry name" value="HTH_ArsR_DNA-bd_dom"/>
</dbReference>
<comment type="caution">
    <text evidence="2">The sequence shown here is derived from an EMBL/GenBank/DDBJ whole genome shotgun (WGS) entry which is preliminary data.</text>
</comment>
<evidence type="ECO:0000313" key="3">
    <source>
        <dbReference type="Proteomes" id="UP001206128"/>
    </source>
</evidence>
<organism evidence="2 3">
    <name type="scientific">Goodfellowiella coeruleoviolacea</name>
    <dbReference type="NCBI Taxonomy" id="334858"/>
    <lineage>
        <taxon>Bacteria</taxon>
        <taxon>Bacillati</taxon>
        <taxon>Actinomycetota</taxon>
        <taxon>Actinomycetes</taxon>
        <taxon>Pseudonocardiales</taxon>
        <taxon>Pseudonocardiaceae</taxon>
        <taxon>Goodfellowiella</taxon>
    </lineage>
</organism>
<protein>
    <submittedName>
        <fullName evidence="2">DNA-binding transcriptional regulator, ArsR family</fullName>
    </submittedName>
</protein>
<dbReference type="InterPro" id="IPR052543">
    <property type="entry name" value="HTH_Metal-responsive_Reg"/>
</dbReference>
<sequence length="247" mass="26489">MAAVAALFGDPARARILLALAASHELPASVLAAEAGLSAPATSAHLRKLLSGGLIAVTRLGRYRYYRIASQDVAEALETLARLAPAHPIQSLRQSQRARALRFARICYDHLAGELAVVISDAFIAHRAVTTVPPSTPDTDEEHWTLGPAAPRVFGQLGIRIAPAALASATPSPLRTCHDWSARRPHLAGTLGRTLLTTMLRRTWLTRIPQQRAVSLTPTGACALAGILDLDLADQFTRDGQQRVSRP</sequence>
<dbReference type="PROSITE" id="PS50987">
    <property type="entry name" value="HTH_ARSR_2"/>
    <property type="match status" value="1"/>
</dbReference>
<dbReference type="InterPro" id="IPR036390">
    <property type="entry name" value="WH_DNA-bd_sf"/>
</dbReference>